<evidence type="ECO:0000313" key="3">
    <source>
        <dbReference type="EMBL" id="CCC47952.1"/>
    </source>
</evidence>
<dbReference type="InterPro" id="IPR005184">
    <property type="entry name" value="DUF306_Meta_HslJ"/>
</dbReference>
<dbReference type="InterPro" id="IPR013780">
    <property type="entry name" value="Glyco_hydro_b"/>
</dbReference>
<dbReference type="Gene3D" id="2.40.128.270">
    <property type="match status" value="1"/>
</dbReference>
<dbReference type="PANTHER" id="PTHR47047">
    <property type="entry name" value="PUTATIVE-RELATED-RELATED"/>
    <property type="match status" value="1"/>
</dbReference>
<dbReference type="EMBL" id="HE573021">
    <property type="protein sequence ID" value="CCC47952.1"/>
    <property type="molecule type" value="Genomic_DNA"/>
</dbReference>
<organism evidence="3">
    <name type="scientific">Trypanosoma vivax (strain Y486)</name>
    <dbReference type="NCBI Taxonomy" id="1055687"/>
    <lineage>
        <taxon>Eukaryota</taxon>
        <taxon>Discoba</taxon>
        <taxon>Euglenozoa</taxon>
        <taxon>Kinetoplastea</taxon>
        <taxon>Metakinetoplastina</taxon>
        <taxon>Trypanosomatida</taxon>
        <taxon>Trypanosomatidae</taxon>
        <taxon>Trypanosoma</taxon>
        <taxon>Duttonella</taxon>
    </lineage>
</organism>
<dbReference type="InterPro" id="IPR036310">
    <property type="entry name" value="Smp-1-like_sf"/>
</dbReference>
<feature type="domain" description="DUF306" evidence="1">
    <location>
        <begin position="231"/>
        <end position="328"/>
    </location>
</feature>
<evidence type="ECO:0000259" key="2">
    <source>
        <dbReference type="Pfam" id="PF09149"/>
    </source>
</evidence>
<dbReference type="SUPFAM" id="SSF101601">
    <property type="entry name" value="Smp-1-like"/>
    <property type="match status" value="1"/>
</dbReference>
<dbReference type="PANTHER" id="PTHR47047:SF8">
    <property type="entry name" value="CYSTEINE PEPTIDASE, PUTATIVE-RELATED"/>
    <property type="match status" value="1"/>
</dbReference>
<reference evidence="3" key="1">
    <citation type="journal article" date="2012" name="Proc. Natl. Acad. Sci. U.S.A.">
        <title>Antigenic diversity is generated by distinct evolutionary mechanisms in African trypanosome species.</title>
        <authorList>
            <person name="Jackson A.P."/>
            <person name="Berry A."/>
            <person name="Aslett M."/>
            <person name="Allison H.C."/>
            <person name="Burton P."/>
            <person name="Vavrova-Anderson J."/>
            <person name="Brown R."/>
            <person name="Browne H."/>
            <person name="Corton N."/>
            <person name="Hauser H."/>
            <person name="Gamble J."/>
            <person name="Gilderthorp R."/>
            <person name="Marcello L."/>
            <person name="McQuillan J."/>
            <person name="Otto T.D."/>
            <person name="Quail M.A."/>
            <person name="Sanders M.J."/>
            <person name="van Tonder A."/>
            <person name="Ginger M.L."/>
            <person name="Field M.C."/>
            <person name="Barry J.D."/>
            <person name="Hertz-Fowler C."/>
            <person name="Berriman M."/>
        </authorList>
    </citation>
    <scope>NUCLEOTIDE SEQUENCE</scope>
    <source>
        <strain evidence="3">Y486</strain>
    </source>
</reference>
<dbReference type="AlphaFoldDB" id="G0TVI6"/>
<dbReference type="InterPro" id="IPR038670">
    <property type="entry name" value="HslJ-like_sf"/>
</dbReference>
<protein>
    <recommendedName>
        <fullName evidence="4">META domain containing protein</fullName>
    </recommendedName>
</protein>
<dbReference type="Pfam" id="PF03724">
    <property type="entry name" value="META"/>
    <property type="match status" value="2"/>
</dbReference>
<proteinExistence type="predicted"/>
<dbReference type="Pfam" id="PF09149">
    <property type="entry name" value="DUF1935"/>
    <property type="match status" value="1"/>
</dbReference>
<feature type="domain" description="DUF1935" evidence="2">
    <location>
        <begin position="341"/>
        <end position="392"/>
    </location>
</feature>
<sequence>MMDSTVICGTHKLKELDGKPCTVEATLVIGTVPDGLEIVATVSNVLRGQAKISDGKLTANLTSTMKQTTKEEMDVETALTTGLRTGFAVSLDDVILTLTGAQNTLQLERNVLVDVQFGEYTLLEFNGESVVASDMRLTILPSRATSALVIAGFKNSLRGELELCCGRLQGVLASTTYEVDGLDKAMEEAFLSAVKGQGLKVCVDGARLTLKHDHNVFLYEVRPSIPEMLLGEYVLKSFNGTPKLSGCQVTLSFTDSEDGIGKSAVVQMVGTLRGRVTTEDGKLKAKLMPSRTVAGESEMHLEEVLRRGFRAGFLWDLSGQELTLRYKGEVLVYLKIPTVVYENGKPSYVGDEVSRCFKNDDSGRMFRIINTVEGKWAFYNDTRVYNLCVSVT</sequence>
<name>G0TVI6_TRYVY</name>
<dbReference type="InterPro" id="IPR015232">
    <property type="entry name" value="DUF1935"/>
</dbReference>
<evidence type="ECO:0008006" key="4">
    <source>
        <dbReference type="Google" id="ProtNLM"/>
    </source>
</evidence>
<dbReference type="Gene3D" id="2.60.40.1180">
    <property type="entry name" value="Golgi alpha-mannosidase II"/>
    <property type="match status" value="1"/>
</dbReference>
<accession>G0TVI6</accession>
<feature type="non-terminal residue" evidence="3">
    <location>
        <position position="392"/>
    </location>
</feature>
<feature type="domain" description="DUF306" evidence="1">
    <location>
        <begin position="9"/>
        <end position="105"/>
    </location>
</feature>
<gene>
    <name evidence="3" type="ORF">TVY486_0501620</name>
</gene>
<dbReference type="VEuPathDB" id="TriTrypDB:TvY486_0501620"/>
<evidence type="ECO:0000259" key="1">
    <source>
        <dbReference type="Pfam" id="PF03724"/>
    </source>
</evidence>